<gene>
    <name evidence="10" type="ORF">GII36_00050</name>
</gene>
<dbReference type="Gene3D" id="1.10.530.10">
    <property type="match status" value="1"/>
</dbReference>
<evidence type="ECO:0000313" key="10">
    <source>
        <dbReference type="EMBL" id="QHN42259.1"/>
    </source>
</evidence>
<feature type="domain" description="Phage tail lysozyme" evidence="9">
    <location>
        <begin position="603"/>
        <end position="751"/>
    </location>
</feature>
<feature type="region of interest" description="Disordered" evidence="6">
    <location>
        <begin position="954"/>
        <end position="974"/>
    </location>
</feature>
<feature type="chain" id="PRO_5032461678" description="beta-N-acetylhexosaminidase" evidence="7">
    <location>
        <begin position="17"/>
        <end position="974"/>
    </location>
</feature>
<feature type="compositionally biased region" description="Polar residues" evidence="6">
    <location>
        <begin position="244"/>
        <end position="261"/>
    </location>
</feature>
<feature type="region of interest" description="Disordered" evidence="6">
    <location>
        <begin position="235"/>
        <end position="268"/>
    </location>
</feature>
<evidence type="ECO:0000256" key="4">
    <source>
        <dbReference type="ARBA" id="ARBA00022801"/>
    </source>
</evidence>
<accession>A0A857MLW1</accession>
<dbReference type="RefSeq" id="WP_260763454.1">
    <property type="nucleotide sequence ID" value="NZ_CP045921.1"/>
</dbReference>
<name>A0A857MLW1_9BACT</name>
<evidence type="ECO:0000256" key="1">
    <source>
        <dbReference type="ARBA" id="ARBA00001231"/>
    </source>
</evidence>
<keyword evidence="7" id="KW-0732">Signal</keyword>
<dbReference type="KEGG" id="mama:GII36_00050"/>
<keyword evidence="4" id="KW-0378">Hydrolase</keyword>
<feature type="region of interest" description="Disordered" evidence="6">
    <location>
        <begin position="698"/>
        <end position="832"/>
    </location>
</feature>
<dbReference type="Pfam" id="PF00933">
    <property type="entry name" value="Glyco_hydro_3"/>
    <property type="match status" value="1"/>
</dbReference>
<dbReference type="GO" id="GO:0004563">
    <property type="term" value="F:beta-N-acetylhexosaminidase activity"/>
    <property type="evidence" value="ECO:0007669"/>
    <property type="project" value="UniProtKB-EC"/>
</dbReference>
<dbReference type="Gene3D" id="3.20.20.300">
    <property type="entry name" value="Glycoside hydrolase, family 3, N-terminal domain"/>
    <property type="match status" value="1"/>
</dbReference>
<sequence length="974" mass="101431">MFSIAVVGVVSLPAQAATEAETGVYPFDYATNQVLYYEPCGPPSKSPTALGNVYVLGDDITNAAKASITSSLKNSGYTSVEVNGIGGQTVADAPAKLDAAKDKLKDVQAIIIQLGTYGGADEGSIGKVADKLKELSPKASYYWVDTYASNNPVPYAGAAGFAKTNLAIRDTASEKGYKLMSWAQAVDTSLDPTDQAQMAKTADPKDMINETATPGTPVIPSASGMTRLGNLMASSTTNLSSSTQQGVSGNAGTSGTATNPAQADVTKNEPSIEQKIAKTFIVGFDVGGGPAQPLAMIDKYKLGGLFMTGQGAGTVFNKQFFDQAREKSLGSFIATADEEGGVVDRYDIGTPAAADLGNAPNDEVTAAGEQIGKALSENGVYVDLAPVVDLGARDPGNHLNGGRAFGTDAARTKAKARAFTEGLNKGGITGVYKHFPGIGSVSGNSDQAAVSTTYDPNGPAASVFKDLPTGTVVMLSNAYISNQGNIPAPNNKTLIDSLKTDLNYQDVVMTDDLTALTHYNGKSLEQTIVDSFNSGVDTPLFKFTDEGQLGRIISAVKQGVPADRINDAYNKALELANRKGFFEDSKSNSCCPDSGGGSLAGNNNAAKAFNYLVGKKLTPEQAAGVVGNMILESGVAPQRLQSTPLATKTPADQAEGNSNGWGIVQWTPAGKMITPTKKSGKNANQLATQLDFLWAQLTDPKSPSPETGAGEDLKKQTSSDGATQSFHDKYERSAHSESVPQRQTYAKAVLEASKGKPLPKEIEASISTDDGGGSPSTTTTSSSSDATADCSQGASTGEYKDPFRDLTQSEDVSKRVDGGIDQGNSTDKGKPVYAIGPAKITGVWPDTGSSGWPGVPGSYIKYEFTAGSLKGKSVYITEDCIPRVKEGDTVDANKEICTYTYADSWLELGFAEGGGKQSGSGYVSWSDYNAGGGGSYASSSGLYMDKFIKKLGGKGGQIQGPTSTKPVPADWPKF</sequence>
<evidence type="ECO:0000259" key="8">
    <source>
        <dbReference type="Pfam" id="PF00933"/>
    </source>
</evidence>
<dbReference type="SUPFAM" id="SSF52266">
    <property type="entry name" value="SGNH hydrolase"/>
    <property type="match status" value="1"/>
</dbReference>
<dbReference type="InterPro" id="IPR036962">
    <property type="entry name" value="Glyco_hydro_3_N_sf"/>
</dbReference>
<keyword evidence="11" id="KW-1185">Reference proteome</keyword>
<evidence type="ECO:0000256" key="7">
    <source>
        <dbReference type="SAM" id="SignalP"/>
    </source>
</evidence>
<dbReference type="SUPFAM" id="SSF51445">
    <property type="entry name" value="(Trans)glycosidases"/>
    <property type="match status" value="1"/>
</dbReference>
<dbReference type="EC" id="3.2.1.52" evidence="3"/>
<dbReference type="InterPro" id="IPR050226">
    <property type="entry name" value="NagZ_Beta-hexosaminidase"/>
</dbReference>
<evidence type="ECO:0000313" key="11">
    <source>
        <dbReference type="Proteomes" id="UP001059824"/>
    </source>
</evidence>
<dbReference type="EMBL" id="CP045921">
    <property type="protein sequence ID" value="QHN42259.1"/>
    <property type="molecule type" value="Genomic_DNA"/>
</dbReference>
<dbReference type="PANTHER" id="PTHR30480">
    <property type="entry name" value="BETA-HEXOSAMINIDASE-RELATED"/>
    <property type="match status" value="1"/>
</dbReference>
<evidence type="ECO:0000256" key="5">
    <source>
        <dbReference type="ARBA" id="ARBA00023295"/>
    </source>
</evidence>
<evidence type="ECO:0000259" key="9">
    <source>
        <dbReference type="Pfam" id="PF18013"/>
    </source>
</evidence>
<keyword evidence="5" id="KW-0326">Glycosidase</keyword>
<dbReference type="GO" id="GO:0009254">
    <property type="term" value="P:peptidoglycan turnover"/>
    <property type="evidence" value="ECO:0007669"/>
    <property type="project" value="TreeGrafter"/>
</dbReference>
<dbReference type="InterPro" id="IPR001764">
    <property type="entry name" value="Glyco_hydro_3_N"/>
</dbReference>
<dbReference type="InterPro" id="IPR041219">
    <property type="entry name" value="Phage_lysozyme2"/>
</dbReference>
<evidence type="ECO:0000256" key="2">
    <source>
        <dbReference type="ARBA" id="ARBA00005336"/>
    </source>
</evidence>
<comment type="similarity">
    <text evidence="2">Belongs to the glycosyl hydrolase 3 family.</text>
</comment>
<dbReference type="PANTHER" id="PTHR30480:SF13">
    <property type="entry name" value="BETA-HEXOSAMINIDASE"/>
    <property type="match status" value="1"/>
</dbReference>
<dbReference type="GO" id="GO:0005975">
    <property type="term" value="P:carbohydrate metabolic process"/>
    <property type="evidence" value="ECO:0007669"/>
    <property type="project" value="InterPro"/>
</dbReference>
<reference evidence="10" key="1">
    <citation type="journal article" date="2021" name="Nat. Microbiol.">
        <title>Cocultivation of an ultrasmall environmental parasitic bacterium with lytic ability against bacteria associated with wastewater foams.</title>
        <authorList>
            <person name="Batinovic S."/>
            <person name="Rose J.J.A."/>
            <person name="Ratcliffe J."/>
            <person name="Seviour R.J."/>
            <person name="Petrovski S."/>
        </authorList>
    </citation>
    <scope>NUCLEOTIDE SEQUENCE</scope>
    <source>
        <strain evidence="10">JR1</strain>
    </source>
</reference>
<proteinExistence type="inferred from homology"/>
<protein>
    <recommendedName>
        <fullName evidence="3">beta-N-acetylhexosaminidase</fullName>
        <ecNumber evidence="3">3.2.1.52</ecNumber>
    </recommendedName>
</protein>
<evidence type="ECO:0000256" key="3">
    <source>
        <dbReference type="ARBA" id="ARBA00012663"/>
    </source>
</evidence>
<organism evidence="10 11">
    <name type="scientific">Candidatus Mycosynbacter amalyticus</name>
    <dbReference type="NCBI Taxonomy" id="2665156"/>
    <lineage>
        <taxon>Bacteria</taxon>
        <taxon>Candidatus Saccharimonadota</taxon>
        <taxon>Candidatus Saccharimonadota incertae sedis</taxon>
        <taxon>Candidatus Mycosynbacter</taxon>
    </lineage>
</organism>
<dbReference type="Pfam" id="PF18013">
    <property type="entry name" value="Phage_lysozyme2"/>
    <property type="match status" value="1"/>
</dbReference>
<feature type="signal peptide" evidence="7">
    <location>
        <begin position="1"/>
        <end position="16"/>
    </location>
</feature>
<evidence type="ECO:0000256" key="6">
    <source>
        <dbReference type="SAM" id="MobiDB-lite"/>
    </source>
</evidence>
<feature type="compositionally biased region" description="Basic and acidic residues" evidence="6">
    <location>
        <begin position="726"/>
        <end position="735"/>
    </location>
</feature>
<dbReference type="AlphaFoldDB" id="A0A857MLW1"/>
<dbReference type="InterPro" id="IPR017853">
    <property type="entry name" value="GH"/>
</dbReference>
<comment type="catalytic activity">
    <reaction evidence="1">
        <text>Hydrolysis of terminal non-reducing N-acetyl-D-hexosamine residues in N-acetyl-beta-D-hexosaminides.</text>
        <dbReference type="EC" id="3.2.1.52"/>
    </reaction>
</comment>
<dbReference type="Proteomes" id="UP001059824">
    <property type="component" value="Chromosome"/>
</dbReference>
<feature type="domain" description="Glycoside hydrolase family 3 N-terminal" evidence="8">
    <location>
        <begin position="295"/>
        <end position="573"/>
    </location>
</feature>
<feature type="compositionally biased region" description="Low complexity" evidence="6">
    <location>
        <begin position="775"/>
        <end position="789"/>
    </location>
</feature>